<organism evidence="8 9">
    <name type="scientific">Vulcanimicrobium alpinum</name>
    <dbReference type="NCBI Taxonomy" id="3016050"/>
    <lineage>
        <taxon>Bacteria</taxon>
        <taxon>Bacillati</taxon>
        <taxon>Vulcanimicrobiota</taxon>
        <taxon>Vulcanimicrobiia</taxon>
        <taxon>Vulcanimicrobiales</taxon>
        <taxon>Vulcanimicrobiaceae</taxon>
        <taxon>Vulcanimicrobium</taxon>
    </lineage>
</organism>
<keyword evidence="9" id="KW-1185">Reference proteome</keyword>
<evidence type="ECO:0000256" key="4">
    <source>
        <dbReference type="ARBA" id="ARBA00022692"/>
    </source>
</evidence>
<dbReference type="Pfam" id="PF01311">
    <property type="entry name" value="Bac_export_1"/>
    <property type="match status" value="1"/>
</dbReference>
<evidence type="ECO:0000256" key="2">
    <source>
        <dbReference type="ARBA" id="ARBA00009772"/>
    </source>
</evidence>
<dbReference type="EMBL" id="AP025523">
    <property type="protein sequence ID" value="BDE07566.1"/>
    <property type="molecule type" value="Genomic_DNA"/>
</dbReference>
<evidence type="ECO:0008006" key="10">
    <source>
        <dbReference type="Google" id="ProtNLM"/>
    </source>
</evidence>
<feature type="transmembrane region" description="Helical" evidence="7">
    <location>
        <begin position="57"/>
        <end position="80"/>
    </location>
</feature>
<dbReference type="RefSeq" id="WP_317995148.1">
    <property type="nucleotide sequence ID" value="NZ_AP025523.1"/>
</dbReference>
<protein>
    <recommendedName>
        <fullName evidence="10">Type III secretion protein</fullName>
    </recommendedName>
</protein>
<dbReference type="InterPro" id="IPR002010">
    <property type="entry name" value="T3SS_IM_R"/>
</dbReference>
<dbReference type="AlphaFoldDB" id="A0AAN1XZF1"/>
<keyword evidence="3" id="KW-1003">Cell membrane</keyword>
<dbReference type="PANTHER" id="PTHR30065:SF1">
    <property type="entry name" value="SURFACE PRESENTATION OF ANTIGENS PROTEIN SPAR"/>
    <property type="match status" value="1"/>
</dbReference>
<keyword evidence="6 7" id="KW-0472">Membrane</keyword>
<evidence type="ECO:0000256" key="5">
    <source>
        <dbReference type="ARBA" id="ARBA00022989"/>
    </source>
</evidence>
<keyword evidence="4 7" id="KW-0812">Transmembrane</keyword>
<feature type="transmembrane region" description="Helical" evidence="7">
    <location>
        <begin position="168"/>
        <end position="190"/>
    </location>
</feature>
<dbReference type="PRINTS" id="PR00953">
    <property type="entry name" value="TYPE3IMRPROT"/>
</dbReference>
<name>A0AAN1XZF1_UNVUL</name>
<keyword evidence="5 7" id="KW-1133">Transmembrane helix</keyword>
<comment type="subcellular location">
    <subcellularLocation>
        <location evidence="1">Cell membrane</location>
        <topology evidence="1">Multi-pass membrane protein</topology>
    </subcellularLocation>
</comment>
<evidence type="ECO:0000256" key="6">
    <source>
        <dbReference type="ARBA" id="ARBA00023136"/>
    </source>
</evidence>
<gene>
    <name evidence="8" type="ORF">WPS_28420</name>
</gene>
<reference evidence="8 9" key="1">
    <citation type="journal article" date="2022" name="ISME Commun">
        <title>Vulcanimicrobium alpinus gen. nov. sp. nov., the first cultivated representative of the candidate phylum 'Eremiobacterota', is a metabolically versatile aerobic anoxygenic phototroph.</title>
        <authorList>
            <person name="Yabe S."/>
            <person name="Muto K."/>
            <person name="Abe K."/>
            <person name="Yokota A."/>
            <person name="Staudigel H."/>
            <person name="Tebo B.M."/>
        </authorList>
    </citation>
    <scope>NUCLEOTIDE SEQUENCE [LARGE SCALE GENOMIC DNA]</scope>
    <source>
        <strain evidence="8 9">WC8-2</strain>
    </source>
</reference>
<dbReference type="GO" id="GO:0005886">
    <property type="term" value="C:plasma membrane"/>
    <property type="evidence" value="ECO:0007669"/>
    <property type="project" value="UniProtKB-SubCell"/>
</dbReference>
<accession>A0AAN1XZF1</accession>
<dbReference type="GO" id="GO:0006605">
    <property type="term" value="P:protein targeting"/>
    <property type="evidence" value="ECO:0007669"/>
    <property type="project" value="InterPro"/>
</dbReference>
<feature type="transmembrane region" description="Helical" evidence="7">
    <location>
        <begin position="114"/>
        <end position="133"/>
    </location>
</feature>
<evidence type="ECO:0000256" key="7">
    <source>
        <dbReference type="SAM" id="Phobius"/>
    </source>
</evidence>
<evidence type="ECO:0000256" key="1">
    <source>
        <dbReference type="ARBA" id="ARBA00004651"/>
    </source>
</evidence>
<sequence length="239" mass="24305">MTQTTLLVFARAAGLMARAPGFSHPSIPAVVRAAFALALAFAESPFVAPARRLDTAALAFAIAGDAAIGAAIGFGASLLYDGAYYAGRTIDDYLGVRGSVPGANVTSSQAYGRLWSYAFLAAFVLLDGWVPLIDAFAGSFAHVAAGAAIGAADWTRFALALPATILRAAMLVAAPAIAVAATVQLGLAAISRVVPRFASFSLAFPVVFGSALAVAAATLPIAARLGAQPWLVLPWATAR</sequence>
<feature type="transmembrane region" description="Helical" evidence="7">
    <location>
        <begin position="202"/>
        <end position="223"/>
    </location>
</feature>
<dbReference type="KEGG" id="vab:WPS_28420"/>
<proteinExistence type="inferred from homology"/>
<dbReference type="Proteomes" id="UP001317532">
    <property type="component" value="Chromosome"/>
</dbReference>
<evidence type="ECO:0000256" key="3">
    <source>
        <dbReference type="ARBA" id="ARBA00022475"/>
    </source>
</evidence>
<evidence type="ECO:0000313" key="9">
    <source>
        <dbReference type="Proteomes" id="UP001317532"/>
    </source>
</evidence>
<comment type="similarity">
    <text evidence="2">Belongs to the FliR/MopE/SpaR family.</text>
</comment>
<evidence type="ECO:0000313" key="8">
    <source>
        <dbReference type="EMBL" id="BDE07566.1"/>
    </source>
</evidence>
<dbReference type="PANTHER" id="PTHR30065">
    <property type="entry name" value="FLAGELLAR BIOSYNTHETIC PROTEIN FLIR"/>
    <property type="match status" value="1"/>
</dbReference>